<evidence type="ECO:0000313" key="2">
    <source>
        <dbReference type="Proteomes" id="UP000479190"/>
    </source>
</evidence>
<proteinExistence type="predicted"/>
<name>A0A6H5IDT0_9HYME</name>
<dbReference type="Proteomes" id="UP000479190">
    <property type="component" value="Unassembled WGS sequence"/>
</dbReference>
<organism evidence="1 2">
    <name type="scientific">Trichogramma brassicae</name>
    <dbReference type="NCBI Taxonomy" id="86971"/>
    <lineage>
        <taxon>Eukaryota</taxon>
        <taxon>Metazoa</taxon>
        <taxon>Ecdysozoa</taxon>
        <taxon>Arthropoda</taxon>
        <taxon>Hexapoda</taxon>
        <taxon>Insecta</taxon>
        <taxon>Pterygota</taxon>
        <taxon>Neoptera</taxon>
        <taxon>Endopterygota</taxon>
        <taxon>Hymenoptera</taxon>
        <taxon>Apocrita</taxon>
        <taxon>Proctotrupomorpha</taxon>
        <taxon>Chalcidoidea</taxon>
        <taxon>Trichogrammatidae</taxon>
        <taxon>Trichogramma</taxon>
    </lineage>
</organism>
<accession>A0A6H5IDT0</accession>
<protein>
    <submittedName>
        <fullName evidence="1">Uncharacterized protein</fullName>
    </submittedName>
</protein>
<dbReference type="EMBL" id="CADCXV010000693">
    <property type="protein sequence ID" value="CAB0032925.1"/>
    <property type="molecule type" value="Genomic_DNA"/>
</dbReference>
<gene>
    <name evidence="1" type="ORF">TBRA_LOCUS4849</name>
</gene>
<keyword evidence="2" id="KW-1185">Reference proteome</keyword>
<evidence type="ECO:0000313" key="1">
    <source>
        <dbReference type="EMBL" id="CAB0032925.1"/>
    </source>
</evidence>
<reference evidence="1 2" key="1">
    <citation type="submission" date="2020-02" db="EMBL/GenBank/DDBJ databases">
        <authorList>
            <person name="Ferguson B K."/>
        </authorList>
    </citation>
    <scope>NUCLEOTIDE SEQUENCE [LARGE SCALE GENOMIC DNA]</scope>
</reference>
<dbReference type="AlphaFoldDB" id="A0A6H5IDT0"/>
<sequence length="80" mass="9275">MAFFRLVWSSPGYVISLRSGKKPRSLCELETKRTTISRSPSRGLTRLAIDGEHNTPMMKSEARTTLTRWRWMRRASFVDA</sequence>